<dbReference type="EMBL" id="ABFK02000018">
    <property type="protein sequence ID" value="EDS03533.1"/>
    <property type="molecule type" value="Genomic_DNA"/>
</dbReference>
<protein>
    <submittedName>
        <fullName evidence="1">Uncharacterized protein</fullName>
    </submittedName>
</protein>
<reference evidence="1" key="2">
    <citation type="submission" date="2013-09" db="EMBL/GenBank/DDBJ databases">
        <title>Draft genome sequence of Alistipes putredinis (DSM 17216).</title>
        <authorList>
            <person name="Sudarsanam P."/>
            <person name="Ley R."/>
            <person name="Guruge J."/>
            <person name="Turnbaugh P.J."/>
            <person name="Mahowald M."/>
            <person name="Liep D."/>
            <person name="Gordon J."/>
        </authorList>
    </citation>
    <scope>NUCLEOTIDE SEQUENCE</scope>
    <source>
        <strain evidence="1">DSM 17216</strain>
    </source>
</reference>
<proteinExistence type="predicted"/>
<keyword evidence="2" id="KW-1185">Reference proteome</keyword>
<dbReference type="AlphaFoldDB" id="B0MW57"/>
<evidence type="ECO:0000313" key="2">
    <source>
        <dbReference type="Proteomes" id="UP000005819"/>
    </source>
</evidence>
<organism evidence="1 2">
    <name type="scientific">Alistipes putredinis DSM 17216</name>
    <dbReference type="NCBI Taxonomy" id="445970"/>
    <lineage>
        <taxon>Bacteria</taxon>
        <taxon>Pseudomonadati</taxon>
        <taxon>Bacteroidota</taxon>
        <taxon>Bacteroidia</taxon>
        <taxon>Bacteroidales</taxon>
        <taxon>Rikenellaceae</taxon>
        <taxon>Alistipes</taxon>
    </lineage>
</organism>
<comment type="caution">
    <text evidence="1">The sequence shown here is derived from an EMBL/GenBank/DDBJ whole genome shotgun (WGS) entry which is preliminary data.</text>
</comment>
<evidence type="ECO:0000313" key="1">
    <source>
        <dbReference type="EMBL" id="EDS03533.1"/>
    </source>
</evidence>
<sequence>MSFYKGSKNEGRINKLVCFILPKSIIFFNAPLSDGRSIESAGCLFAARAVSVIPTFP</sequence>
<gene>
    <name evidence="1" type="ORF">ALIPUT_01360</name>
</gene>
<dbReference type="Proteomes" id="UP000005819">
    <property type="component" value="Unassembled WGS sequence"/>
</dbReference>
<reference evidence="1" key="1">
    <citation type="submission" date="2007-10" db="EMBL/GenBank/DDBJ databases">
        <authorList>
            <person name="Fulton L."/>
            <person name="Clifton S."/>
            <person name="Fulton B."/>
            <person name="Xu J."/>
            <person name="Minx P."/>
            <person name="Pepin K.H."/>
            <person name="Johnson M."/>
            <person name="Thiruvilangam P."/>
            <person name="Bhonagiri V."/>
            <person name="Nash W.E."/>
            <person name="Mardis E.R."/>
            <person name="Wilson R.K."/>
        </authorList>
    </citation>
    <scope>NUCLEOTIDE SEQUENCE [LARGE SCALE GENOMIC DNA]</scope>
    <source>
        <strain evidence="1">DSM 17216</strain>
    </source>
</reference>
<accession>B0MW57</accession>
<dbReference type="HOGENOM" id="CLU_2986319_0_0_10"/>
<name>B0MW57_9BACT</name>